<keyword evidence="4" id="KW-1185">Reference proteome</keyword>
<feature type="region of interest" description="Disordered" evidence="1">
    <location>
        <begin position="77"/>
        <end position="116"/>
    </location>
</feature>
<feature type="transmembrane region" description="Helical" evidence="2">
    <location>
        <begin position="47"/>
        <end position="65"/>
    </location>
</feature>
<name>A0A9X3D5M0_9ACTN</name>
<evidence type="ECO:0000256" key="2">
    <source>
        <dbReference type="SAM" id="Phobius"/>
    </source>
</evidence>
<accession>A0A9X3D5M0</accession>
<proteinExistence type="predicted"/>
<evidence type="ECO:0000313" key="4">
    <source>
        <dbReference type="Proteomes" id="UP001143347"/>
    </source>
</evidence>
<dbReference type="RefSeq" id="WP_266061203.1">
    <property type="nucleotide sequence ID" value="NZ_JAPKFM010000006.1"/>
</dbReference>
<evidence type="ECO:0000313" key="3">
    <source>
        <dbReference type="EMBL" id="MCX2964072.1"/>
    </source>
</evidence>
<evidence type="ECO:0000256" key="1">
    <source>
        <dbReference type="SAM" id="MobiDB-lite"/>
    </source>
</evidence>
<protein>
    <submittedName>
        <fullName evidence="3">Transcriptional regulator</fullName>
    </submittedName>
</protein>
<reference evidence="3" key="1">
    <citation type="submission" date="2022-10" db="EMBL/GenBank/DDBJ databases">
        <title>WGS of marine actinomycetes from Thailand.</title>
        <authorList>
            <person name="Thawai C."/>
        </authorList>
    </citation>
    <scope>NUCLEOTIDE SEQUENCE</scope>
    <source>
        <strain evidence="3">SW21</strain>
    </source>
</reference>
<sequence>MSSGSATPGRRHRPALIALVVVAATACLALAWWQWDRYESSSGTAQNLGYALQWPAFAVAVLWAYRRFVVLEGDPDEQRKAANEASGPTEIPAGILPDRPSTPSASSLTGASSAGDDATLAEYNSYLADLDRSDTSEKSSEERPR</sequence>
<organism evidence="3 4">
    <name type="scientific">Gordonia aquimaris</name>
    <dbReference type="NCBI Taxonomy" id="2984863"/>
    <lineage>
        <taxon>Bacteria</taxon>
        <taxon>Bacillati</taxon>
        <taxon>Actinomycetota</taxon>
        <taxon>Actinomycetes</taxon>
        <taxon>Mycobacteriales</taxon>
        <taxon>Gordoniaceae</taxon>
        <taxon>Gordonia</taxon>
    </lineage>
</organism>
<comment type="caution">
    <text evidence="3">The sequence shown here is derived from an EMBL/GenBank/DDBJ whole genome shotgun (WGS) entry which is preliminary data.</text>
</comment>
<dbReference type="AlphaFoldDB" id="A0A9X3D5M0"/>
<gene>
    <name evidence="3" type="ORF">OSB52_08185</name>
</gene>
<feature type="transmembrane region" description="Helical" evidence="2">
    <location>
        <begin position="15"/>
        <end position="35"/>
    </location>
</feature>
<feature type="compositionally biased region" description="Low complexity" evidence="1">
    <location>
        <begin position="101"/>
        <end position="116"/>
    </location>
</feature>
<dbReference type="EMBL" id="JAPKFM010000006">
    <property type="protein sequence ID" value="MCX2964072.1"/>
    <property type="molecule type" value="Genomic_DNA"/>
</dbReference>
<keyword evidence="2" id="KW-0472">Membrane</keyword>
<dbReference type="Proteomes" id="UP001143347">
    <property type="component" value="Unassembled WGS sequence"/>
</dbReference>
<keyword evidence="2" id="KW-0812">Transmembrane</keyword>
<keyword evidence="2" id="KW-1133">Transmembrane helix</keyword>